<dbReference type="EMBL" id="WBMR01000001">
    <property type="protein sequence ID" value="KAB2390315.1"/>
    <property type="molecule type" value="Genomic_DNA"/>
</dbReference>
<dbReference type="PROSITE" id="PS51819">
    <property type="entry name" value="VOC"/>
    <property type="match status" value="2"/>
</dbReference>
<dbReference type="InterPro" id="IPR052164">
    <property type="entry name" value="Anthracycline_SecMetBiosynth"/>
</dbReference>
<dbReference type="CDD" id="cd07247">
    <property type="entry name" value="SgaA_N_like"/>
    <property type="match status" value="2"/>
</dbReference>
<dbReference type="PANTHER" id="PTHR33993">
    <property type="entry name" value="GLYOXALASE-RELATED"/>
    <property type="match status" value="1"/>
</dbReference>
<sequence length="261" mass="28129">MPEVTEYAPGTPTWAELGTPDLEASKRFYSGLFGWSTYTVTVDTLGDYEMCTLGGPQGPQVAGLQPMADDTLPPSWTCFFRTAGIGASADAVLAAGGRELTGPVQVTQFGRMALFADPEGASFAVWEPDQHQGAEVAGEPSTLCWVELACRDVDRARAFYGAVFGWRAAEREYYGPTYTNFKIGDRAVAGMVRMDEQWPPHAVPRWTPYFEVADCDAAAALAAELGARVRVPPSDIPPGRFAIMTDPAGARLGVIAPARRR</sequence>
<dbReference type="InterPro" id="IPR037523">
    <property type="entry name" value="VOC_core"/>
</dbReference>
<dbReference type="InterPro" id="IPR029068">
    <property type="entry name" value="Glyas_Bleomycin-R_OHBP_Dase"/>
</dbReference>
<dbReference type="Pfam" id="PF00903">
    <property type="entry name" value="Glyoxalase"/>
    <property type="match status" value="2"/>
</dbReference>
<protein>
    <submittedName>
        <fullName evidence="2">VOC family protein</fullName>
    </submittedName>
</protein>
<comment type="caution">
    <text evidence="2">The sequence shown here is derived from an EMBL/GenBank/DDBJ whole genome shotgun (WGS) entry which is preliminary data.</text>
</comment>
<keyword evidence="3" id="KW-1185">Reference proteome</keyword>
<organism evidence="2 3">
    <name type="scientific">Actinomadura montaniterrae</name>
    <dbReference type="NCBI Taxonomy" id="1803903"/>
    <lineage>
        <taxon>Bacteria</taxon>
        <taxon>Bacillati</taxon>
        <taxon>Actinomycetota</taxon>
        <taxon>Actinomycetes</taxon>
        <taxon>Streptosporangiales</taxon>
        <taxon>Thermomonosporaceae</taxon>
        <taxon>Actinomadura</taxon>
    </lineage>
</organism>
<dbReference type="Proteomes" id="UP000483004">
    <property type="component" value="Unassembled WGS sequence"/>
</dbReference>
<gene>
    <name evidence="2" type="ORF">F9B16_00290</name>
</gene>
<proteinExistence type="predicted"/>
<feature type="domain" description="VOC" evidence="1">
    <location>
        <begin position="11"/>
        <end position="128"/>
    </location>
</feature>
<feature type="domain" description="VOC" evidence="1">
    <location>
        <begin position="142"/>
        <end position="257"/>
    </location>
</feature>
<evidence type="ECO:0000259" key="1">
    <source>
        <dbReference type="PROSITE" id="PS51819"/>
    </source>
</evidence>
<evidence type="ECO:0000313" key="2">
    <source>
        <dbReference type="EMBL" id="KAB2390315.1"/>
    </source>
</evidence>
<dbReference type="OrthoDB" id="9793039at2"/>
<dbReference type="Gene3D" id="3.10.180.10">
    <property type="entry name" value="2,3-Dihydroxybiphenyl 1,2-Dioxygenase, domain 1"/>
    <property type="match status" value="2"/>
</dbReference>
<dbReference type="SUPFAM" id="SSF54593">
    <property type="entry name" value="Glyoxalase/Bleomycin resistance protein/Dihydroxybiphenyl dioxygenase"/>
    <property type="match status" value="2"/>
</dbReference>
<dbReference type="PANTHER" id="PTHR33993:SF10">
    <property type="entry name" value="CONSERVED PROTEIN"/>
    <property type="match status" value="1"/>
</dbReference>
<dbReference type="AlphaFoldDB" id="A0A6L3WBD0"/>
<reference evidence="2 3" key="1">
    <citation type="submission" date="2019-09" db="EMBL/GenBank/DDBJ databases">
        <title>Actinomadura physcomitrii sp. nov., a novel actinomycete isolated from moss [Physcomitrium sphaericum (Ludw) Fuernr].</title>
        <authorList>
            <person name="Liu C."/>
            <person name="Zhuang X."/>
        </authorList>
    </citation>
    <scope>NUCLEOTIDE SEQUENCE [LARGE SCALE GENOMIC DNA]</scope>
    <source>
        <strain evidence="2 3">CYP1-1B</strain>
    </source>
</reference>
<accession>A0A6L3WBD0</accession>
<dbReference type="InterPro" id="IPR004360">
    <property type="entry name" value="Glyas_Fos-R_dOase_dom"/>
</dbReference>
<evidence type="ECO:0000313" key="3">
    <source>
        <dbReference type="Proteomes" id="UP000483004"/>
    </source>
</evidence>
<dbReference type="RefSeq" id="WP_151537739.1">
    <property type="nucleotide sequence ID" value="NZ_WBMR01000001.1"/>
</dbReference>
<name>A0A6L3WBD0_9ACTN</name>